<dbReference type="RefSeq" id="WP_087129930.1">
    <property type="nucleotide sequence ID" value="NZ_FUKO01000010.1"/>
</dbReference>
<name>A0A1R4IKS8_9MICO</name>
<proteinExistence type="predicted"/>
<dbReference type="AlphaFoldDB" id="A0A1R4IKS8"/>
<gene>
    <name evidence="1" type="ORF">FM104_02710</name>
</gene>
<sequence>MTEGTISSGAEPASFAEALRAAIQARGITLARLHDRLADRGNAVSMATLSYWRSGARRPEGVQSLAAIADIEQLLDVPQGALLGRLGPTMRTGPLGPTAFPFEVETLEDRVRETFVAMGGPYPDPTRELMIHAVTDIGPDRQVLRRTTRLLVQATSGVVAATPFVEMSPGEPMPAPEFEAIGGGRVSKTYSHSSDEVHGFLFEFDRPIEAPESTLIEWSVRYPDGFAITDEAGYGVALQARELLVWTRFDAEAVPDWCEEVEETPEGVVVTRRELDGARSVHAVRRNFGPGALSMRWGYGERRSD</sequence>
<reference evidence="1 2" key="1">
    <citation type="submission" date="2017-02" db="EMBL/GenBank/DDBJ databases">
        <authorList>
            <person name="Peterson S.W."/>
        </authorList>
    </citation>
    <scope>NUCLEOTIDE SEQUENCE [LARGE SCALE GENOMIC DNA]</scope>
    <source>
        <strain evidence="1 2">B Mb 05.01</strain>
    </source>
</reference>
<protein>
    <submittedName>
        <fullName evidence="1">Uncharacterized protein</fullName>
    </submittedName>
</protein>
<dbReference type="EMBL" id="FUKO01000010">
    <property type="protein sequence ID" value="SJN20480.1"/>
    <property type="molecule type" value="Genomic_DNA"/>
</dbReference>
<keyword evidence="2" id="KW-1185">Reference proteome</keyword>
<dbReference type="OrthoDB" id="3690688at2"/>
<organism evidence="1 2">
    <name type="scientific">Microbacterium esteraromaticum</name>
    <dbReference type="NCBI Taxonomy" id="57043"/>
    <lineage>
        <taxon>Bacteria</taxon>
        <taxon>Bacillati</taxon>
        <taxon>Actinomycetota</taxon>
        <taxon>Actinomycetes</taxon>
        <taxon>Micrococcales</taxon>
        <taxon>Microbacteriaceae</taxon>
        <taxon>Microbacterium</taxon>
    </lineage>
</organism>
<accession>A0A1R4IKS8</accession>
<evidence type="ECO:0000313" key="1">
    <source>
        <dbReference type="EMBL" id="SJN20480.1"/>
    </source>
</evidence>
<evidence type="ECO:0000313" key="2">
    <source>
        <dbReference type="Proteomes" id="UP000196320"/>
    </source>
</evidence>
<dbReference type="Proteomes" id="UP000196320">
    <property type="component" value="Unassembled WGS sequence"/>
</dbReference>